<dbReference type="GO" id="GO:0051607">
    <property type="term" value="P:defense response to virus"/>
    <property type="evidence" value="ECO:0007669"/>
    <property type="project" value="UniProtKB-UniRule"/>
</dbReference>
<evidence type="ECO:0000256" key="9">
    <source>
        <dbReference type="HAMAP-Rule" id="MF_01471"/>
    </source>
</evidence>
<dbReference type="EC" id="3.1.-.-" evidence="9"/>
<dbReference type="GeneID" id="64981064"/>
<dbReference type="GO" id="GO:0043571">
    <property type="term" value="P:maintenance of CRISPR repeat elements"/>
    <property type="evidence" value="ECO:0007669"/>
    <property type="project" value="UniProtKB-UniRule"/>
</dbReference>
<name>A0AAP8TSR0_9STAP</name>
<evidence type="ECO:0000313" key="11">
    <source>
        <dbReference type="Proteomes" id="UP000242470"/>
    </source>
</evidence>
<sequence length="101" mass="11926">MYLLIGFDLPRDTKDERKMANKYRTRLLELVFTMKQFSLYERYISDTQKKDKIISILKNEIPATGKIALYVLPDEVNDNQVIILGKEVKKVTIKKPKFIFL</sequence>
<dbReference type="SUPFAM" id="SSF143430">
    <property type="entry name" value="TTP0101/SSO1404-like"/>
    <property type="match status" value="1"/>
</dbReference>
<keyword evidence="5 9" id="KW-0255">Endonuclease</keyword>
<dbReference type="AlphaFoldDB" id="A0AAP8TSR0"/>
<dbReference type="Proteomes" id="UP000242470">
    <property type="component" value="Unassembled WGS sequence"/>
</dbReference>
<dbReference type="GO" id="GO:0004521">
    <property type="term" value="F:RNA endonuclease activity"/>
    <property type="evidence" value="ECO:0007669"/>
    <property type="project" value="InterPro"/>
</dbReference>
<dbReference type="EMBL" id="PPQW01000056">
    <property type="protein sequence ID" value="PNZ66641.1"/>
    <property type="molecule type" value="Genomic_DNA"/>
</dbReference>
<dbReference type="InterPro" id="IPR021127">
    <property type="entry name" value="CRISPR_associated_Cas2"/>
</dbReference>
<dbReference type="HAMAP" id="MF_01471">
    <property type="entry name" value="Cas2"/>
    <property type="match status" value="1"/>
</dbReference>
<evidence type="ECO:0000256" key="2">
    <source>
        <dbReference type="ARBA" id="ARBA00009959"/>
    </source>
</evidence>
<evidence type="ECO:0000256" key="1">
    <source>
        <dbReference type="ARBA" id="ARBA00001946"/>
    </source>
</evidence>
<protein>
    <recommendedName>
        <fullName evidence="9">CRISPR-associated endoribonuclease Cas2</fullName>
        <ecNumber evidence="9">3.1.-.-</ecNumber>
    </recommendedName>
</protein>
<keyword evidence="6 9" id="KW-0378">Hydrolase</keyword>
<comment type="function">
    <text evidence="9">CRISPR (clustered regularly interspaced short palindromic repeat), is an adaptive immune system that provides protection against mobile genetic elements (viruses, transposable elements and conjugative plasmids). CRISPR clusters contain sequences complementary to antecedent mobile elements and target invading nucleic acids. CRISPR clusters are transcribed and processed into CRISPR RNA (crRNA). Functions as a ssRNA-specific endoribonuclease. Involved in the integration of spacer DNA into the CRISPR cassette.</text>
</comment>
<evidence type="ECO:0000256" key="4">
    <source>
        <dbReference type="ARBA" id="ARBA00022723"/>
    </source>
</evidence>
<dbReference type="NCBIfam" id="TIGR01573">
    <property type="entry name" value="cas2"/>
    <property type="match status" value="1"/>
</dbReference>
<comment type="caution">
    <text evidence="10">The sequence shown here is derived from an EMBL/GenBank/DDBJ whole genome shotgun (WGS) entry which is preliminary data.</text>
</comment>
<dbReference type="GO" id="GO:0046872">
    <property type="term" value="F:metal ion binding"/>
    <property type="evidence" value="ECO:0007669"/>
    <property type="project" value="UniProtKB-UniRule"/>
</dbReference>
<reference evidence="10 11" key="1">
    <citation type="submission" date="2017-08" db="EMBL/GenBank/DDBJ databases">
        <title>Draft genome sequences of 64 type strains of genus Staph aureus.</title>
        <authorList>
            <person name="Cole K."/>
            <person name="Golubchik T."/>
            <person name="Russell J."/>
            <person name="Foster D."/>
            <person name="Llewelyn M."/>
            <person name="Wilson D."/>
            <person name="Crook D."/>
            <person name="Paul J."/>
        </authorList>
    </citation>
    <scope>NUCLEOTIDE SEQUENCE [LARGE SCALE GENOMIC DNA]</scope>
    <source>
        <strain evidence="10 11">NCTC 12101</strain>
    </source>
</reference>
<keyword evidence="4 9" id="KW-0479">Metal-binding</keyword>
<accession>A0AAP8TSR0</accession>
<dbReference type="RefSeq" id="WP_059107001.1">
    <property type="nucleotide sequence ID" value="NZ_AP024589.1"/>
</dbReference>
<evidence type="ECO:0000256" key="5">
    <source>
        <dbReference type="ARBA" id="ARBA00022759"/>
    </source>
</evidence>
<feature type="binding site" evidence="9">
    <location>
        <position position="8"/>
    </location>
    <ligand>
        <name>Mg(2+)</name>
        <dbReference type="ChEBI" id="CHEBI:18420"/>
        <note>catalytic</note>
    </ligand>
</feature>
<dbReference type="GO" id="GO:0016787">
    <property type="term" value="F:hydrolase activity"/>
    <property type="evidence" value="ECO:0007669"/>
    <property type="project" value="UniProtKB-KW"/>
</dbReference>
<evidence type="ECO:0000256" key="8">
    <source>
        <dbReference type="ARBA" id="ARBA00023118"/>
    </source>
</evidence>
<keyword evidence="8 9" id="KW-0051">Antiviral defense</keyword>
<proteinExistence type="inferred from homology"/>
<evidence type="ECO:0000256" key="3">
    <source>
        <dbReference type="ARBA" id="ARBA00022722"/>
    </source>
</evidence>
<organism evidence="10 11">
    <name type="scientific">Staphylococcus auricularis</name>
    <dbReference type="NCBI Taxonomy" id="29379"/>
    <lineage>
        <taxon>Bacteria</taxon>
        <taxon>Bacillati</taxon>
        <taxon>Bacillota</taxon>
        <taxon>Bacilli</taxon>
        <taxon>Bacillales</taxon>
        <taxon>Staphylococcaceae</taxon>
        <taxon>Staphylococcus</taxon>
    </lineage>
</organism>
<comment type="similarity">
    <text evidence="2 9">Belongs to the CRISPR-associated endoribonuclease Cas2 protein family.</text>
</comment>
<keyword evidence="3 9" id="KW-0540">Nuclease</keyword>
<evidence type="ECO:0000313" key="10">
    <source>
        <dbReference type="EMBL" id="PNZ66641.1"/>
    </source>
</evidence>
<gene>
    <name evidence="9 10" type="primary">cas2</name>
    <name evidence="10" type="ORF">CD158_08165</name>
</gene>
<comment type="subunit">
    <text evidence="9">Homodimer, forms a heterotetramer with a Cas1 homodimer.</text>
</comment>
<dbReference type="Pfam" id="PF09827">
    <property type="entry name" value="CRISPR_Cas2"/>
    <property type="match status" value="1"/>
</dbReference>
<dbReference type="InterPro" id="IPR019199">
    <property type="entry name" value="Virulence_VapD/CRISPR_Cas2"/>
</dbReference>
<keyword evidence="7 9" id="KW-0460">Magnesium</keyword>
<evidence type="ECO:0000256" key="7">
    <source>
        <dbReference type="ARBA" id="ARBA00022842"/>
    </source>
</evidence>
<comment type="cofactor">
    <cofactor evidence="1 9">
        <name>Mg(2+)</name>
        <dbReference type="ChEBI" id="CHEBI:18420"/>
    </cofactor>
</comment>
<evidence type="ECO:0000256" key="6">
    <source>
        <dbReference type="ARBA" id="ARBA00022801"/>
    </source>
</evidence>